<dbReference type="InterPro" id="IPR004345">
    <property type="entry name" value="TB2_DP1_HVA22"/>
</dbReference>
<keyword evidence="3 6" id="KW-0812">Transmembrane</keyword>
<reference evidence="7" key="1">
    <citation type="submission" date="2020-11" db="EMBL/GenBank/DDBJ databases">
        <authorList>
            <person name="Tran Van P."/>
        </authorList>
    </citation>
    <scope>NUCLEOTIDE SEQUENCE</scope>
</reference>
<comment type="similarity">
    <text evidence="2 6">Belongs to the DP1 family.</text>
</comment>
<keyword evidence="8" id="KW-1185">Reference proteome</keyword>
<comment type="subcellular location">
    <subcellularLocation>
        <location evidence="1 6">Membrane</location>
        <topology evidence="1 6">Multi-pass membrane protein</topology>
    </subcellularLocation>
</comment>
<evidence type="ECO:0000256" key="4">
    <source>
        <dbReference type="ARBA" id="ARBA00022989"/>
    </source>
</evidence>
<dbReference type="EMBL" id="OC855623">
    <property type="protein sequence ID" value="CAD7622351.1"/>
    <property type="molecule type" value="Genomic_DNA"/>
</dbReference>
<evidence type="ECO:0000256" key="2">
    <source>
        <dbReference type="ARBA" id="ARBA00008573"/>
    </source>
</evidence>
<sequence length="193" mass="22474">MTYVQQFTERLDEYLRREDNPVTRTLAKVEVLTGVSRLYLANVVMISFVAYMIFGQFAQLICNVIGFAYPAYASLSALNAPPDDERTIEHIQHLLRYWVVFAFISVGDFFSGYLFRIIPFYWLAKMVFLVWCLAPVPNNGSTVLYTRFIQPVFRQVEPTIDGWFANIVDQLHRQTQELSQELSQNQPKKSKKK</sequence>
<keyword evidence="4 6" id="KW-1133">Transmembrane helix</keyword>
<evidence type="ECO:0000256" key="6">
    <source>
        <dbReference type="RuleBase" id="RU362006"/>
    </source>
</evidence>
<name>A0A7R9PVL7_9ACAR</name>
<evidence type="ECO:0000256" key="1">
    <source>
        <dbReference type="ARBA" id="ARBA00004141"/>
    </source>
</evidence>
<dbReference type="PANTHER" id="PTHR12300">
    <property type="entry name" value="HVA22-LIKE PROTEINS"/>
    <property type="match status" value="1"/>
</dbReference>
<organism evidence="7">
    <name type="scientific">Medioppia subpectinata</name>
    <dbReference type="NCBI Taxonomy" id="1979941"/>
    <lineage>
        <taxon>Eukaryota</taxon>
        <taxon>Metazoa</taxon>
        <taxon>Ecdysozoa</taxon>
        <taxon>Arthropoda</taxon>
        <taxon>Chelicerata</taxon>
        <taxon>Arachnida</taxon>
        <taxon>Acari</taxon>
        <taxon>Acariformes</taxon>
        <taxon>Sarcoptiformes</taxon>
        <taxon>Oribatida</taxon>
        <taxon>Brachypylina</taxon>
        <taxon>Oppioidea</taxon>
        <taxon>Oppiidae</taxon>
        <taxon>Medioppia</taxon>
    </lineage>
</organism>
<dbReference type="EMBL" id="CAJPIZ010001048">
    <property type="protein sequence ID" value="CAG2102781.1"/>
    <property type="molecule type" value="Genomic_DNA"/>
</dbReference>
<feature type="transmembrane region" description="Helical" evidence="6">
    <location>
        <begin position="38"/>
        <end position="58"/>
    </location>
</feature>
<evidence type="ECO:0000256" key="3">
    <source>
        <dbReference type="ARBA" id="ARBA00022692"/>
    </source>
</evidence>
<evidence type="ECO:0000256" key="5">
    <source>
        <dbReference type="ARBA" id="ARBA00023136"/>
    </source>
</evidence>
<dbReference type="OrthoDB" id="10009287at2759"/>
<dbReference type="AlphaFoldDB" id="A0A7R9PVL7"/>
<protein>
    <recommendedName>
        <fullName evidence="6">Receptor expression-enhancing protein</fullName>
    </recommendedName>
</protein>
<accession>A0A7R9PVL7</accession>
<proteinExistence type="inferred from homology"/>
<evidence type="ECO:0000313" key="8">
    <source>
        <dbReference type="Proteomes" id="UP000759131"/>
    </source>
</evidence>
<gene>
    <name evidence="7" type="ORF">OSB1V03_LOCUS2814</name>
</gene>
<dbReference type="Proteomes" id="UP000759131">
    <property type="component" value="Unassembled WGS sequence"/>
</dbReference>
<dbReference type="PANTHER" id="PTHR12300:SF161">
    <property type="entry name" value="RECEPTOR EXPRESSION-ENHANCING PROTEIN"/>
    <property type="match status" value="1"/>
</dbReference>
<keyword evidence="5 6" id="KW-0472">Membrane</keyword>
<evidence type="ECO:0000313" key="7">
    <source>
        <dbReference type="EMBL" id="CAD7622351.1"/>
    </source>
</evidence>
<dbReference type="GO" id="GO:0016020">
    <property type="term" value="C:membrane"/>
    <property type="evidence" value="ECO:0007669"/>
    <property type="project" value="UniProtKB-SubCell"/>
</dbReference>
<dbReference type="Pfam" id="PF03134">
    <property type="entry name" value="TB2_DP1_HVA22"/>
    <property type="match status" value="1"/>
</dbReference>
<feature type="transmembrane region" description="Helical" evidence="6">
    <location>
        <begin position="94"/>
        <end position="114"/>
    </location>
</feature>